<accession>A0AAD9V3D9</accession>
<dbReference type="AlphaFoldDB" id="A0AAD9V3D9"/>
<dbReference type="Proteomes" id="UP001249851">
    <property type="component" value="Unassembled WGS sequence"/>
</dbReference>
<comment type="caution">
    <text evidence="2">The sequence shown here is derived from an EMBL/GenBank/DDBJ whole genome shotgun (WGS) entry which is preliminary data.</text>
</comment>
<proteinExistence type="predicted"/>
<organism evidence="2 3">
    <name type="scientific">Acropora cervicornis</name>
    <name type="common">Staghorn coral</name>
    <dbReference type="NCBI Taxonomy" id="6130"/>
    <lineage>
        <taxon>Eukaryota</taxon>
        <taxon>Metazoa</taxon>
        <taxon>Cnidaria</taxon>
        <taxon>Anthozoa</taxon>
        <taxon>Hexacorallia</taxon>
        <taxon>Scleractinia</taxon>
        <taxon>Astrocoeniina</taxon>
        <taxon>Acroporidae</taxon>
        <taxon>Acropora</taxon>
    </lineage>
</organism>
<reference evidence="2" key="2">
    <citation type="journal article" date="2023" name="Science">
        <title>Genomic signatures of disease resistance in endangered staghorn corals.</title>
        <authorList>
            <person name="Vollmer S.V."/>
            <person name="Selwyn J.D."/>
            <person name="Despard B.A."/>
            <person name="Roesel C.L."/>
        </authorList>
    </citation>
    <scope>NUCLEOTIDE SEQUENCE</scope>
    <source>
        <strain evidence="2">K2</strain>
    </source>
</reference>
<feature type="compositionally biased region" description="Basic residues" evidence="1">
    <location>
        <begin position="11"/>
        <end position="24"/>
    </location>
</feature>
<evidence type="ECO:0000256" key="1">
    <source>
        <dbReference type="SAM" id="MobiDB-lite"/>
    </source>
</evidence>
<dbReference type="EMBL" id="JARQWQ010000039">
    <property type="protein sequence ID" value="KAK2559741.1"/>
    <property type="molecule type" value="Genomic_DNA"/>
</dbReference>
<reference evidence="2" key="1">
    <citation type="journal article" date="2023" name="G3 (Bethesda)">
        <title>Whole genome assembly and annotation of the endangered Caribbean coral Acropora cervicornis.</title>
        <authorList>
            <person name="Selwyn J.D."/>
            <person name="Vollmer S.V."/>
        </authorList>
    </citation>
    <scope>NUCLEOTIDE SEQUENCE</scope>
    <source>
        <strain evidence="2">K2</strain>
    </source>
</reference>
<protein>
    <submittedName>
        <fullName evidence="2">Uncharacterized protein</fullName>
    </submittedName>
</protein>
<feature type="region of interest" description="Disordered" evidence="1">
    <location>
        <begin position="37"/>
        <end position="74"/>
    </location>
</feature>
<feature type="compositionally biased region" description="Basic and acidic residues" evidence="1">
    <location>
        <begin position="1"/>
        <end position="10"/>
    </location>
</feature>
<feature type="region of interest" description="Disordered" evidence="1">
    <location>
        <begin position="1"/>
        <end position="24"/>
    </location>
</feature>
<gene>
    <name evidence="2" type="ORF">P5673_017832</name>
</gene>
<sequence length="115" mass="13239">MGKHNKESRRNYLKRRQKALKKKKNVQELSLEQFQAEDGCRSYEEESGTAEESSETPHETASHSLSQHRTLGDLPPELQEYDSCTLYCDSTRKLVTIHTVPLQCTEEILDLNCVI</sequence>
<evidence type="ECO:0000313" key="3">
    <source>
        <dbReference type="Proteomes" id="UP001249851"/>
    </source>
</evidence>
<keyword evidence="3" id="KW-1185">Reference proteome</keyword>
<evidence type="ECO:0000313" key="2">
    <source>
        <dbReference type="EMBL" id="KAK2559741.1"/>
    </source>
</evidence>
<name>A0AAD9V3D9_ACRCE</name>
<feature type="compositionally biased region" description="Acidic residues" evidence="1">
    <location>
        <begin position="45"/>
        <end position="54"/>
    </location>
</feature>